<accession>A0ABT9ZUC2</accession>
<dbReference type="RefSeq" id="WP_307325328.1">
    <property type="nucleotide sequence ID" value="NZ_JAUSUG010000007.1"/>
</dbReference>
<dbReference type="Proteomes" id="UP001230005">
    <property type="component" value="Unassembled WGS sequence"/>
</dbReference>
<comment type="caution">
    <text evidence="1">The sequence shown here is derived from an EMBL/GenBank/DDBJ whole genome shotgun (WGS) entry which is preliminary data.</text>
</comment>
<evidence type="ECO:0000313" key="1">
    <source>
        <dbReference type="EMBL" id="MDQ0254833.1"/>
    </source>
</evidence>
<dbReference type="EMBL" id="JAUSUG010000007">
    <property type="protein sequence ID" value="MDQ0254833.1"/>
    <property type="molecule type" value="Genomic_DNA"/>
</dbReference>
<sequence>MINEEMDTEVHLPVFEDLDISFVYVTYYNNGDARYVDIHYSEDVDEEVVEIREYQDRKFLYGPYDLDTVIMYTFDKGIIGNVTGERIIVNDIEVVMQETVTEDLFQFHLFVVNDNRYVIGYKRDFFTWEEAMERTKEIINSMENEMEFS</sequence>
<organism evidence="1 2">
    <name type="scientific">Evansella vedderi</name>
    <dbReference type="NCBI Taxonomy" id="38282"/>
    <lineage>
        <taxon>Bacteria</taxon>
        <taxon>Bacillati</taxon>
        <taxon>Bacillota</taxon>
        <taxon>Bacilli</taxon>
        <taxon>Bacillales</taxon>
        <taxon>Bacillaceae</taxon>
        <taxon>Evansella</taxon>
    </lineage>
</organism>
<gene>
    <name evidence="1" type="ORF">J2S74_002212</name>
</gene>
<name>A0ABT9ZUC2_9BACI</name>
<reference evidence="1 2" key="1">
    <citation type="submission" date="2023-07" db="EMBL/GenBank/DDBJ databases">
        <title>Genomic Encyclopedia of Type Strains, Phase IV (KMG-IV): sequencing the most valuable type-strain genomes for metagenomic binning, comparative biology and taxonomic classification.</title>
        <authorList>
            <person name="Goeker M."/>
        </authorList>
    </citation>
    <scope>NUCLEOTIDE SEQUENCE [LARGE SCALE GENOMIC DNA]</scope>
    <source>
        <strain evidence="1 2">DSM 9768</strain>
    </source>
</reference>
<evidence type="ECO:0000313" key="2">
    <source>
        <dbReference type="Proteomes" id="UP001230005"/>
    </source>
</evidence>
<protein>
    <submittedName>
        <fullName evidence="1">Uncharacterized protein</fullName>
    </submittedName>
</protein>
<keyword evidence="2" id="KW-1185">Reference proteome</keyword>
<proteinExistence type="predicted"/>